<comment type="caution">
    <text evidence="3">The sequence shown here is derived from an EMBL/GenBank/DDBJ whole genome shotgun (WGS) entry which is preliminary data.</text>
</comment>
<evidence type="ECO:0000256" key="1">
    <source>
        <dbReference type="ARBA" id="ARBA00023180"/>
    </source>
</evidence>
<dbReference type="Proteomes" id="UP000789524">
    <property type="component" value="Unassembled WGS sequence"/>
</dbReference>
<dbReference type="AlphaFoldDB" id="A0A8J2WDD1"/>
<organism evidence="3 4">
    <name type="scientific">Danaus chrysippus</name>
    <name type="common">African queen</name>
    <dbReference type="NCBI Taxonomy" id="151541"/>
    <lineage>
        <taxon>Eukaryota</taxon>
        <taxon>Metazoa</taxon>
        <taxon>Ecdysozoa</taxon>
        <taxon>Arthropoda</taxon>
        <taxon>Hexapoda</taxon>
        <taxon>Insecta</taxon>
        <taxon>Pterygota</taxon>
        <taxon>Neoptera</taxon>
        <taxon>Endopterygota</taxon>
        <taxon>Lepidoptera</taxon>
        <taxon>Glossata</taxon>
        <taxon>Ditrysia</taxon>
        <taxon>Papilionoidea</taxon>
        <taxon>Nymphalidae</taxon>
        <taxon>Danainae</taxon>
        <taxon>Danaini</taxon>
        <taxon>Danaina</taxon>
        <taxon>Danaus</taxon>
        <taxon>Anosia</taxon>
    </lineage>
</organism>
<dbReference type="InterPro" id="IPR029058">
    <property type="entry name" value="AB_hydrolase_fold"/>
</dbReference>
<dbReference type="InterPro" id="IPR050309">
    <property type="entry name" value="Type-B_Carboxylest/Lipase"/>
</dbReference>
<dbReference type="Gene3D" id="3.40.50.1820">
    <property type="entry name" value="alpha/beta hydrolase"/>
    <property type="match status" value="1"/>
</dbReference>
<sequence>MYILKRGRRFESYRDIRYAEPPVGELRFQPPVAITQYGPACPHRTRAGSYVSEACLRINVYTPLREDRSGPLAVVVYIHAGGLYSMTSRVVGQRPAARTVVESQERIRELIHVEPVITLSLPPGLIFLNIGTESEQARV</sequence>
<name>A0A8J2WDD1_9NEOP</name>
<evidence type="ECO:0000313" key="3">
    <source>
        <dbReference type="EMBL" id="CAG9584983.1"/>
    </source>
</evidence>
<keyword evidence="1" id="KW-0325">Glycoprotein</keyword>
<accession>A0A8J2WDD1</accession>
<protein>
    <submittedName>
        <fullName evidence="3">(African queen) hypothetical protein</fullName>
    </submittedName>
</protein>
<evidence type="ECO:0000313" key="4">
    <source>
        <dbReference type="Proteomes" id="UP000789524"/>
    </source>
</evidence>
<dbReference type="PANTHER" id="PTHR11559">
    <property type="entry name" value="CARBOXYLESTERASE"/>
    <property type="match status" value="1"/>
</dbReference>
<feature type="domain" description="Carboxylesterase type B" evidence="2">
    <location>
        <begin position="6"/>
        <end position="94"/>
    </location>
</feature>
<dbReference type="InterPro" id="IPR002018">
    <property type="entry name" value="CarbesteraseB"/>
</dbReference>
<evidence type="ECO:0000259" key="2">
    <source>
        <dbReference type="Pfam" id="PF00135"/>
    </source>
</evidence>
<dbReference type="Pfam" id="PF00135">
    <property type="entry name" value="COesterase"/>
    <property type="match status" value="1"/>
</dbReference>
<dbReference type="SUPFAM" id="SSF53474">
    <property type="entry name" value="alpha/beta-Hydrolases"/>
    <property type="match status" value="1"/>
</dbReference>
<gene>
    <name evidence="3" type="ORF">DCHRY22_LOCUS15476</name>
</gene>
<dbReference type="OrthoDB" id="19653at2759"/>
<reference evidence="3" key="1">
    <citation type="submission" date="2021-09" db="EMBL/GenBank/DDBJ databases">
        <authorList>
            <person name="Martin H S."/>
        </authorList>
    </citation>
    <scope>NUCLEOTIDE SEQUENCE</scope>
</reference>
<keyword evidence="4" id="KW-1185">Reference proteome</keyword>
<proteinExistence type="predicted"/>
<dbReference type="EMBL" id="CAKASE010000082">
    <property type="protein sequence ID" value="CAG9584983.1"/>
    <property type="molecule type" value="Genomic_DNA"/>
</dbReference>